<organism evidence="1">
    <name type="scientific">marine sediment metagenome</name>
    <dbReference type="NCBI Taxonomy" id="412755"/>
    <lineage>
        <taxon>unclassified sequences</taxon>
        <taxon>metagenomes</taxon>
        <taxon>ecological metagenomes</taxon>
    </lineage>
</organism>
<feature type="non-terminal residue" evidence="1">
    <location>
        <position position="1"/>
    </location>
</feature>
<protein>
    <submittedName>
        <fullName evidence="1">Uncharacterized protein</fullName>
    </submittedName>
</protein>
<dbReference type="AlphaFoldDB" id="X1DRX4"/>
<reference evidence="1" key="1">
    <citation type="journal article" date="2014" name="Front. Microbiol.">
        <title>High frequency of phylogenetically diverse reductive dehalogenase-homologous genes in deep subseafloor sedimentary metagenomes.</title>
        <authorList>
            <person name="Kawai M."/>
            <person name="Futagami T."/>
            <person name="Toyoda A."/>
            <person name="Takaki Y."/>
            <person name="Nishi S."/>
            <person name="Hori S."/>
            <person name="Arai W."/>
            <person name="Tsubouchi T."/>
            <person name="Morono Y."/>
            <person name="Uchiyama I."/>
            <person name="Ito T."/>
            <person name="Fujiyama A."/>
            <person name="Inagaki F."/>
            <person name="Takami H."/>
        </authorList>
    </citation>
    <scope>NUCLEOTIDE SEQUENCE</scope>
    <source>
        <strain evidence="1">Expedition CK06-06</strain>
    </source>
</reference>
<feature type="non-terminal residue" evidence="1">
    <location>
        <position position="205"/>
    </location>
</feature>
<proteinExistence type="predicted"/>
<gene>
    <name evidence="1" type="ORF">S01H4_59348</name>
</gene>
<sequence>GTFAYGWKLYDPFGVEQTAGLAGSSAQSASFTPKVAGLWSLQMSASCSSGIQNDSMTVMIGNNGWIRLRPEECTYSSTGMNVTNTWTETTSGSTTVFLSERGAGSDLDEPSDMSIRGFSTGIQMGSINSVELMMIPTGSIPSIHEEFIAGWMWGPEFSPIDSDQAGSYALIEICQSSQTERYTVKKLTGGSAGEQVFGWLNATTH</sequence>
<evidence type="ECO:0000313" key="1">
    <source>
        <dbReference type="EMBL" id="GAH07734.1"/>
    </source>
</evidence>
<name>X1DRX4_9ZZZZ</name>
<comment type="caution">
    <text evidence="1">The sequence shown here is derived from an EMBL/GenBank/DDBJ whole genome shotgun (WGS) entry which is preliminary data.</text>
</comment>
<dbReference type="EMBL" id="BART01034791">
    <property type="protein sequence ID" value="GAH07734.1"/>
    <property type="molecule type" value="Genomic_DNA"/>
</dbReference>
<accession>X1DRX4</accession>